<dbReference type="AlphaFoldDB" id="A0A0M4EFK4"/>
<feature type="repeat" description="Solcar" evidence="16">
    <location>
        <begin position="205"/>
        <end position="294"/>
    </location>
</feature>
<evidence type="ECO:0000256" key="16">
    <source>
        <dbReference type="PROSITE-ProRule" id="PRU00282"/>
    </source>
</evidence>
<keyword evidence="7" id="KW-1133">Transmembrane helix</keyword>
<dbReference type="OMA" id="SIPGYMM"/>
<keyword evidence="4" id="KW-0050">Antiport</keyword>
<evidence type="ECO:0000256" key="5">
    <source>
        <dbReference type="ARBA" id="ARBA00022692"/>
    </source>
</evidence>
<dbReference type="GO" id="GO:0006869">
    <property type="term" value="P:lipid transport"/>
    <property type="evidence" value="ECO:0007669"/>
    <property type="project" value="UniProtKB-KW"/>
</dbReference>
<dbReference type="Pfam" id="PF00153">
    <property type="entry name" value="Mito_carr"/>
    <property type="match status" value="3"/>
</dbReference>
<keyword evidence="9 16" id="KW-0472">Membrane</keyword>
<evidence type="ECO:0000256" key="11">
    <source>
        <dbReference type="ARBA" id="ARBA00040264"/>
    </source>
</evidence>
<evidence type="ECO:0000256" key="12">
    <source>
        <dbReference type="ARBA" id="ARBA00050120"/>
    </source>
</evidence>
<dbReference type="OrthoDB" id="448427at2759"/>
<evidence type="ECO:0000256" key="17">
    <source>
        <dbReference type="RuleBase" id="RU000488"/>
    </source>
</evidence>
<dbReference type="Gene3D" id="1.50.40.10">
    <property type="entry name" value="Mitochondrial carrier domain"/>
    <property type="match status" value="1"/>
</dbReference>
<keyword evidence="3 17" id="KW-0813">Transport</keyword>
<dbReference type="SUPFAM" id="SSF103506">
    <property type="entry name" value="Mitochondrial carrier"/>
    <property type="match status" value="1"/>
</dbReference>
<comment type="catalytic activity">
    <reaction evidence="13">
        <text>maleate(in) + 2-oxoglutarate(out) = maleate(out) + 2-oxoglutarate(in)</text>
        <dbReference type="Rhea" id="RHEA:71599"/>
        <dbReference type="ChEBI" id="CHEBI:16810"/>
        <dbReference type="ChEBI" id="CHEBI:30780"/>
    </reaction>
</comment>
<dbReference type="GO" id="GO:0016020">
    <property type="term" value="C:membrane"/>
    <property type="evidence" value="ECO:0007669"/>
    <property type="project" value="UniProtKB-SubCell"/>
</dbReference>
<gene>
    <name evidence="18" type="ORF">Dbus_chr3Lg218</name>
</gene>
<evidence type="ECO:0000256" key="2">
    <source>
        <dbReference type="ARBA" id="ARBA00006375"/>
    </source>
</evidence>
<dbReference type="PANTHER" id="PTHR45618">
    <property type="entry name" value="MITOCHONDRIAL DICARBOXYLATE CARRIER-RELATED"/>
    <property type="match status" value="1"/>
</dbReference>
<dbReference type="STRING" id="30019.A0A0M4EFK4"/>
<dbReference type="Proteomes" id="UP000494163">
    <property type="component" value="Chromosome 3L"/>
</dbReference>
<keyword evidence="8" id="KW-0445">Lipid transport</keyword>
<evidence type="ECO:0000256" key="7">
    <source>
        <dbReference type="ARBA" id="ARBA00022989"/>
    </source>
</evidence>
<comment type="catalytic activity">
    <reaction evidence="15">
        <text>succinate(in) + 2-oxoglutarate(out) = succinate(out) + 2-oxoglutarate(in)</text>
        <dbReference type="Rhea" id="RHEA:71595"/>
        <dbReference type="ChEBI" id="CHEBI:16810"/>
        <dbReference type="ChEBI" id="CHEBI:30031"/>
    </reaction>
</comment>
<feature type="repeat" description="Solcar" evidence="16">
    <location>
        <begin position="105"/>
        <end position="196"/>
    </location>
</feature>
<comment type="similarity">
    <text evidence="2 17">Belongs to the mitochondrial carrier (TC 2.A.29) family.</text>
</comment>
<dbReference type="FunFam" id="1.50.40.10:FF:000013">
    <property type="entry name" value="Mitochondrial 2-oxoglutarate/malate carrier protein-like protein"/>
    <property type="match status" value="1"/>
</dbReference>
<organism evidence="18 19">
    <name type="scientific">Drosophila busckii</name>
    <name type="common">Fruit fly</name>
    <dbReference type="NCBI Taxonomy" id="30019"/>
    <lineage>
        <taxon>Eukaryota</taxon>
        <taxon>Metazoa</taxon>
        <taxon>Ecdysozoa</taxon>
        <taxon>Arthropoda</taxon>
        <taxon>Hexapoda</taxon>
        <taxon>Insecta</taxon>
        <taxon>Pterygota</taxon>
        <taxon>Neoptera</taxon>
        <taxon>Endopterygota</taxon>
        <taxon>Diptera</taxon>
        <taxon>Brachycera</taxon>
        <taxon>Muscomorpha</taxon>
        <taxon>Ephydroidea</taxon>
        <taxon>Drosophilidae</taxon>
        <taxon>Drosophila</taxon>
    </lineage>
</organism>
<dbReference type="InterPro" id="IPR018108">
    <property type="entry name" value="MCP_transmembrane"/>
</dbReference>
<feature type="repeat" description="Solcar" evidence="16">
    <location>
        <begin position="12"/>
        <end position="96"/>
    </location>
</feature>
<dbReference type="PROSITE" id="PS50920">
    <property type="entry name" value="SOLCAR"/>
    <property type="match status" value="3"/>
</dbReference>
<keyword evidence="19" id="KW-1185">Reference proteome</keyword>
<evidence type="ECO:0000313" key="18">
    <source>
        <dbReference type="EMBL" id="ALC43052.1"/>
    </source>
</evidence>
<comment type="catalytic activity">
    <reaction evidence="10">
        <text>(S)-malate(in) + 2-oxoglutarate(out) = (S)-malate(out) + 2-oxoglutarate(in)</text>
        <dbReference type="Rhea" id="RHEA:71587"/>
        <dbReference type="ChEBI" id="CHEBI:15589"/>
        <dbReference type="ChEBI" id="CHEBI:16810"/>
    </reaction>
</comment>
<evidence type="ECO:0000256" key="10">
    <source>
        <dbReference type="ARBA" id="ARBA00036491"/>
    </source>
</evidence>
<evidence type="ECO:0000256" key="3">
    <source>
        <dbReference type="ARBA" id="ARBA00022448"/>
    </source>
</evidence>
<keyword evidence="5 16" id="KW-0812">Transmembrane</keyword>
<name>A0A0M4EFK4_DROBS</name>
<evidence type="ECO:0000256" key="13">
    <source>
        <dbReference type="ARBA" id="ARBA00050291"/>
    </source>
</evidence>
<comment type="catalytic activity">
    <reaction evidence="14">
        <text>malonate(in) + 2-oxoglutarate(out) = malonate(out) + 2-oxoglutarate(in)</text>
        <dbReference type="Rhea" id="RHEA:71591"/>
        <dbReference type="ChEBI" id="CHEBI:15792"/>
        <dbReference type="ChEBI" id="CHEBI:16810"/>
    </reaction>
</comment>
<dbReference type="InterPro" id="IPR050391">
    <property type="entry name" value="Mito_Metabolite_Transporter"/>
</dbReference>
<sequence>MVFLIAIDRKTIPNYMKYVIGGTAGMLGTCIVQPLDLVKTRMQVGKGEYKSSFDAISKVFKNEGLLAFYNGLSAGLLRQATYTTARMGVYQTEIESYRNYFNKAPNVFASMGMGIFAGACGAMVGNPAEVALIRMTADNMLPVDQRRNYKNAGEALVRIVREEGVLALWRGSMPTVGRAMIVNMVQLASYSQFKTLFKQSFEMADGLGLHICSSMMSGLLTTIASMPLDMAKTRIQQMKVIDGKPEYKGTTDVLLKVVRNEGVTHLWKGFVPYLCRLGPHTVFAFVFLEQLNNAYYKYVLGEDNKGSSI</sequence>
<dbReference type="GO" id="GO:0015297">
    <property type="term" value="F:antiporter activity"/>
    <property type="evidence" value="ECO:0007669"/>
    <property type="project" value="UniProtKB-KW"/>
</dbReference>
<evidence type="ECO:0000256" key="4">
    <source>
        <dbReference type="ARBA" id="ARBA00022449"/>
    </source>
</evidence>
<keyword evidence="6" id="KW-0677">Repeat</keyword>
<reference evidence="18 19" key="1">
    <citation type="submission" date="2015-08" db="EMBL/GenBank/DDBJ databases">
        <title>Ancestral chromatin configuration constrains chromatin evolution on differentiating sex chromosomes in Drosophila.</title>
        <authorList>
            <person name="Zhou Q."/>
            <person name="Bachtrog D."/>
        </authorList>
    </citation>
    <scope>NUCLEOTIDE SEQUENCE [LARGE SCALE GENOMIC DNA]</scope>
    <source>
        <tissue evidence="18">Whole larvae</tissue>
    </source>
</reference>
<dbReference type="EMBL" id="CP012525">
    <property type="protein sequence ID" value="ALC43052.1"/>
    <property type="molecule type" value="Genomic_DNA"/>
</dbReference>
<proteinExistence type="inferred from homology"/>
<evidence type="ECO:0000256" key="9">
    <source>
        <dbReference type="ARBA" id="ARBA00023136"/>
    </source>
</evidence>
<protein>
    <recommendedName>
        <fullName evidence="11">Mitochondrial 2-oxoglutarate/malate carrier protein</fullName>
    </recommendedName>
</protein>
<comment type="subcellular location">
    <subcellularLocation>
        <location evidence="1">Membrane</location>
        <topology evidence="1">Multi-pass membrane protein</topology>
    </subcellularLocation>
</comment>
<evidence type="ECO:0000256" key="8">
    <source>
        <dbReference type="ARBA" id="ARBA00023055"/>
    </source>
</evidence>
<comment type="catalytic activity">
    <reaction evidence="12">
        <text>oxaloacetate(in) + 2-oxoglutarate(out) = oxaloacetate(out) + 2-oxoglutarate(in)</text>
        <dbReference type="Rhea" id="RHEA:71603"/>
        <dbReference type="ChEBI" id="CHEBI:16452"/>
        <dbReference type="ChEBI" id="CHEBI:16810"/>
    </reaction>
</comment>
<evidence type="ECO:0000256" key="15">
    <source>
        <dbReference type="ARBA" id="ARBA00052710"/>
    </source>
</evidence>
<accession>A0A0M4EFK4</accession>
<evidence type="ECO:0000313" key="19">
    <source>
        <dbReference type="Proteomes" id="UP000494163"/>
    </source>
</evidence>
<evidence type="ECO:0000256" key="1">
    <source>
        <dbReference type="ARBA" id="ARBA00004141"/>
    </source>
</evidence>
<evidence type="ECO:0000256" key="14">
    <source>
        <dbReference type="ARBA" id="ARBA00052538"/>
    </source>
</evidence>
<evidence type="ECO:0000256" key="6">
    <source>
        <dbReference type="ARBA" id="ARBA00022737"/>
    </source>
</evidence>
<dbReference type="InterPro" id="IPR023395">
    <property type="entry name" value="MCP_dom_sf"/>
</dbReference>